<keyword evidence="3" id="KW-1185">Reference proteome</keyword>
<protein>
    <recommendedName>
        <fullName evidence="4">Secreted protein</fullName>
    </recommendedName>
</protein>
<dbReference type="RefSeq" id="XP_007394162.1">
    <property type="nucleotide sequence ID" value="XM_007394100.1"/>
</dbReference>
<accession>K5VXN1</accession>
<dbReference type="InParanoid" id="K5VXN1"/>
<dbReference type="HOGENOM" id="CLU_1294823_0_0_1"/>
<dbReference type="Proteomes" id="UP000008370">
    <property type="component" value="Unassembled WGS sequence"/>
</dbReference>
<proteinExistence type="predicted"/>
<dbReference type="AlphaFoldDB" id="K5VXN1"/>
<dbReference type="EMBL" id="JH930471">
    <property type="protein sequence ID" value="EKM56308.1"/>
    <property type="molecule type" value="Genomic_DNA"/>
</dbReference>
<sequence length="213" mass="23929">MLKIRVTMFIAFQRALAQASASNVQVLRLPSAIVHSHHGHEIILDLIKSLRGTSELTICRKQFHRFGIEFVMTSVAFTRVINLAARAGTPADLMLFATHLHRACYACDAPAIIELYSKNFLWDSVTACELRAVAWAAYYIPPTSSGHRWESPGDAEVHARFGDGHLSWRDGRDRDHRDRTIMTRSGNCTLSTVHIGSSLDIKTVITDNRKSDW</sequence>
<evidence type="ECO:0000313" key="2">
    <source>
        <dbReference type="EMBL" id="EKM56308.1"/>
    </source>
</evidence>
<dbReference type="KEGG" id="pco:PHACADRAFT_183041"/>
<gene>
    <name evidence="2" type="ORF">PHACADRAFT_183041</name>
</gene>
<name>K5VXN1_PHACS</name>
<evidence type="ECO:0000256" key="1">
    <source>
        <dbReference type="SAM" id="SignalP"/>
    </source>
</evidence>
<dbReference type="GeneID" id="18910119"/>
<feature type="chain" id="PRO_5003888792" description="Secreted protein" evidence="1">
    <location>
        <begin position="18"/>
        <end position="213"/>
    </location>
</feature>
<evidence type="ECO:0000313" key="3">
    <source>
        <dbReference type="Proteomes" id="UP000008370"/>
    </source>
</evidence>
<keyword evidence="1" id="KW-0732">Signal</keyword>
<organism evidence="2 3">
    <name type="scientific">Phanerochaete carnosa (strain HHB-10118-sp)</name>
    <name type="common">White-rot fungus</name>
    <name type="synonym">Peniophora carnosa</name>
    <dbReference type="NCBI Taxonomy" id="650164"/>
    <lineage>
        <taxon>Eukaryota</taxon>
        <taxon>Fungi</taxon>
        <taxon>Dikarya</taxon>
        <taxon>Basidiomycota</taxon>
        <taxon>Agaricomycotina</taxon>
        <taxon>Agaricomycetes</taxon>
        <taxon>Polyporales</taxon>
        <taxon>Phanerochaetaceae</taxon>
        <taxon>Phanerochaete</taxon>
    </lineage>
</organism>
<feature type="signal peptide" evidence="1">
    <location>
        <begin position="1"/>
        <end position="17"/>
    </location>
</feature>
<reference evidence="2 3" key="1">
    <citation type="journal article" date="2012" name="BMC Genomics">
        <title>Comparative genomics of the white-rot fungi, Phanerochaete carnosa and P. chrysosporium, to elucidate the genetic basis of the distinct wood types they colonize.</title>
        <authorList>
            <person name="Suzuki H."/>
            <person name="MacDonald J."/>
            <person name="Syed K."/>
            <person name="Salamov A."/>
            <person name="Hori C."/>
            <person name="Aerts A."/>
            <person name="Henrissat B."/>
            <person name="Wiebenga A."/>
            <person name="vanKuyk P.A."/>
            <person name="Barry K."/>
            <person name="Lindquist E."/>
            <person name="LaButti K."/>
            <person name="Lapidus A."/>
            <person name="Lucas S."/>
            <person name="Coutinho P."/>
            <person name="Gong Y."/>
            <person name="Samejima M."/>
            <person name="Mahadevan R."/>
            <person name="Abou-Zaid M."/>
            <person name="de Vries R.P."/>
            <person name="Igarashi K."/>
            <person name="Yadav J.S."/>
            <person name="Grigoriev I.V."/>
            <person name="Master E.R."/>
        </authorList>
    </citation>
    <scope>NUCLEOTIDE SEQUENCE [LARGE SCALE GENOMIC DNA]</scope>
    <source>
        <strain evidence="2 3">HHB-10118-sp</strain>
    </source>
</reference>
<evidence type="ECO:0008006" key="4">
    <source>
        <dbReference type="Google" id="ProtNLM"/>
    </source>
</evidence>